<protein>
    <submittedName>
        <fullName evidence="1">Uncharacterized protein</fullName>
    </submittedName>
</protein>
<proteinExistence type="predicted"/>
<reference evidence="1 2" key="1">
    <citation type="submission" date="2017-04" db="EMBL/GenBank/DDBJ databases">
        <title>Draft genome sequence of Marssonina coronaria NL1: causal agent of apple blotch.</title>
        <authorList>
            <person name="Cheng Q."/>
        </authorList>
    </citation>
    <scope>NUCLEOTIDE SEQUENCE [LARGE SCALE GENOMIC DNA]</scope>
    <source>
        <strain evidence="1 2">NL1</strain>
    </source>
</reference>
<comment type="caution">
    <text evidence="1">The sequence shown here is derived from an EMBL/GenBank/DDBJ whole genome shotgun (WGS) entry which is preliminary data.</text>
</comment>
<evidence type="ECO:0000313" key="2">
    <source>
        <dbReference type="Proteomes" id="UP000242519"/>
    </source>
</evidence>
<dbReference type="Proteomes" id="UP000242519">
    <property type="component" value="Unassembled WGS sequence"/>
</dbReference>
<evidence type="ECO:0000313" key="1">
    <source>
        <dbReference type="EMBL" id="OWP02901.1"/>
    </source>
</evidence>
<accession>A0A218Z479</accession>
<sequence>MEAIEKSTASDLPPILASPCNAGDGTTTFDSEANSFSASPHQRAPASLLTIDLCVRDAIFHHLCAHRTISLLDYEKYPAARSHSASDRASNVDPLASLRQTCKQLERDVTSWLGNLRTVRSVSFAGNFDVATARFTTDMINTSKCTAPFLTAWTNKVLRSTIRHLIMHYPPSAVYAKSKGPRMMRLNYRWLGAFENLKVIDWTFDNQFKFRARAGLICMIWQAMGFCRPSLRCTCCVDKAPLVRWNNRRGGDGSDVKWKVIPRLSDAQWTTITGHRCGCTSCRGVAYEDEMTQEDIDELKGLEAISDDEDDK</sequence>
<dbReference type="InParanoid" id="A0A218Z479"/>
<name>A0A218Z479_9HELO</name>
<keyword evidence="2" id="KW-1185">Reference proteome</keyword>
<organism evidence="1 2">
    <name type="scientific">Diplocarpon coronariae</name>
    <dbReference type="NCBI Taxonomy" id="2795749"/>
    <lineage>
        <taxon>Eukaryota</taxon>
        <taxon>Fungi</taxon>
        <taxon>Dikarya</taxon>
        <taxon>Ascomycota</taxon>
        <taxon>Pezizomycotina</taxon>
        <taxon>Leotiomycetes</taxon>
        <taxon>Helotiales</taxon>
        <taxon>Drepanopezizaceae</taxon>
        <taxon>Diplocarpon</taxon>
    </lineage>
</organism>
<dbReference type="EMBL" id="MZNU01000204">
    <property type="protein sequence ID" value="OWP02901.1"/>
    <property type="molecule type" value="Genomic_DNA"/>
</dbReference>
<gene>
    <name evidence="1" type="ORF">B2J93_3481</name>
</gene>
<dbReference type="AlphaFoldDB" id="A0A218Z479"/>